<comment type="similarity">
    <text evidence="1">Belongs to the ribosome association toxin RatA family.</text>
</comment>
<proteinExistence type="inferred from homology"/>
<dbReference type="AlphaFoldDB" id="A0A0S4LPV7"/>
<evidence type="ECO:0000313" key="4">
    <source>
        <dbReference type="Proteomes" id="UP000198736"/>
    </source>
</evidence>
<dbReference type="STRING" id="1742973.COMA2_40155"/>
<organism evidence="3 4">
    <name type="scientific">Candidatus Nitrospira nitrificans</name>
    <dbReference type="NCBI Taxonomy" id="1742973"/>
    <lineage>
        <taxon>Bacteria</taxon>
        <taxon>Pseudomonadati</taxon>
        <taxon>Nitrospirota</taxon>
        <taxon>Nitrospiria</taxon>
        <taxon>Nitrospirales</taxon>
        <taxon>Nitrospiraceae</taxon>
        <taxon>Nitrospira</taxon>
    </lineage>
</organism>
<feature type="domain" description="Coenzyme Q-binding protein COQ10 START" evidence="2">
    <location>
        <begin position="61"/>
        <end position="179"/>
    </location>
</feature>
<dbReference type="InterPro" id="IPR005031">
    <property type="entry name" value="COQ10_START"/>
</dbReference>
<name>A0A0S4LPV7_9BACT</name>
<gene>
    <name evidence="3" type="ORF">COMA2_40155</name>
</gene>
<keyword evidence="4" id="KW-1185">Reference proteome</keyword>
<dbReference type="SUPFAM" id="SSF55961">
    <property type="entry name" value="Bet v1-like"/>
    <property type="match status" value="1"/>
</dbReference>
<dbReference type="OrthoDB" id="9780307at2"/>
<dbReference type="Gene3D" id="3.30.530.20">
    <property type="match status" value="1"/>
</dbReference>
<sequence>MRLSDRRAPASQSLVLWLAVPILLSMSPWEVDARAAADADGLEVKTESGGGIRATAHPLFPAKPEVIQALLADYAHWPDLFEVQMRVAELNIHEGVATIDLRIDHPVMPGERRLVTESRILPSGGLVTDLKGGDFKRYHRVWKLQPAGEGDHTRAEFELIVELDSLVPNWVVAMVTRQELATHFRIVKQKALEHSKR</sequence>
<protein>
    <recommendedName>
        <fullName evidence="2">Coenzyme Q-binding protein COQ10 START domain-containing protein</fullName>
    </recommendedName>
</protein>
<dbReference type="Pfam" id="PF03364">
    <property type="entry name" value="Polyketide_cyc"/>
    <property type="match status" value="1"/>
</dbReference>
<evidence type="ECO:0000313" key="3">
    <source>
        <dbReference type="EMBL" id="CUS38036.1"/>
    </source>
</evidence>
<dbReference type="Proteomes" id="UP000198736">
    <property type="component" value="Unassembled WGS sequence"/>
</dbReference>
<evidence type="ECO:0000259" key="2">
    <source>
        <dbReference type="Pfam" id="PF03364"/>
    </source>
</evidence>
<dbReference type="EMBL" id="CZPZ01000031">
    <property type="protein sequence ID" value="CUS38036.1"/>
    <property type="molecule type" value="Genomic_DNA"/>
</dbReference>
<dbReference type="InterPro" id="IPR023393">
    <property type="entry name" value="START-like_dom_sf"/>
</dbReference>
<evidence type="ECO:0000256" key="1">
    <source>
        <dbReference type="ARBA" id="ARBA00008918"/>
    </source>
</evidence>
<reference evidence="4" key="1">
    <citation type="submission" date="2015-10" db="EMBL/GenBank/DDBJ databases">
        <authorList>
            <person name="Luecker S."/>
            <person name="Luecker S."/>
        </authorList>
    </citation>
    <scope>NUCLEOTIDE SEQUENCE [LARGE SCALE GENOMIC DNA]</scope>
</reference>
<accession>A0A0S4LPV7</accession>